<feature type="region of interest" description="Disordered" evidence="1">
    <location>
        <begin position="1"/>
        <end position="43"/>
    </location>
</feature>
<dbReference type="RefSeq" id="XP_018064195.1">
    <property type="nucleotide sequence ID" value="XM_018220650.1"/>
</dbReference>
<protein>
    <submittedName>
        <fullName evidence="2">Uncharacterized protein</fullName>
    </submittedName>
</protein>
<dbReference type="EMBL" id="KQ947431">
    <property type="protein sequence ID" value="KUJ09840.1"/>
    <property type="molecule type" value="Genomic_DNA"/>
</dbReference>
<dbReference type="OrthoDB" id="4252443at2759"/>
<organism evidence="2 3">
    <name type="scientific">Mollisia scopiformis</name>
    <name type="common">Conifer needle endophyte fungus</name>
    <name type="synonym">Phialocephala scopiformis</name>
    <dbReference type="NCBI Taxonomy" id="149040"/>
    <lineage>
        <taxon>Eukaryota</taxon>
        <taxon>Fungi</taxon>
        <taxon>Dikarya</taxon>
        <taxon>Ascomycota</taxon>
        <taxon>Pezizomycotina</taxon>
        <taxon>Leotiomycetes</taxon>
        <taxon>Helotiales</taxon>
        <taxon>Mollisiaceae</taxon>
        <taxon>Mollisia</taxon>
    </lineage>
</organism>
<keyword evidence="3" id="KW-1185">Reference proteome</keyword>
<dbReference type="KEGG" id="psco:LY89DRAFT_740905"/>
<gene>
    <name evidence="2" type="ORF">LY89DRAFT_740905</name>
</gene>
<accession>A0A132BBP0</accession>
<sequence length="507" mass="57409">MKERIKIPDANNSIEVAGDSEGLEWRRPSNPSQPTSKPKFLPYLTKKPATAPKAYSRPLETTKSVPKFAQVASSSKEAILPPPRTATCDMAPILHLPLDIWHLITCQLHPSTISALTCTHPLLHNFLTPILYHSVDLSLSAPSTEFWPKTNISIMDHTWSRRSHIAKSQYLFIKQILAHPDLALHVRTLNWTIGLERMGLLPEEIQGEKPVWKDEEMYAVFEMLRDVVRLDVKTGTRSHGHLPLDMVGRGLFPNARYVKLSGIMRREFVDAVLSADMQTQSSDDARGKGKEKEMVGLENLSLDKVPLKTLNLDDLQEEGTFQNQATPYAFRRMSAKKRLLGTEVPQEVPRLGPCQPMQHILTPALYDRCRTLQRLSIRVYGMSERGSSDDELWMDWAVFIEEVKPQEVVFDCDRLPRSHGRGGGSALRFARLREARGRAAVANDRRFGETLLPVLRGGWEGLKLVEIRGVGESVVKELRVLEEKGVKVVFDVDNEESYKWLRTNEGN</sequence>
<evidence type="ECO:0000256" key="1">
    <source>
        <dbReference type="SAM" id="MobiDB-lite"/>
    </source>
</evidence>
<dbReference type="InParanoid" id="A0A132BBP0"/>
<proteinExistence type="predicted"/>
<dbReference type="AlphaFoldDB" id="A0A132BBP0"/>
<name>A0A132BBP0_MOLSC</name>
<reference evidence="2 3" key="1">
    <citation type="submission" date="2015-10" db="EMBL/GenBank/DDBJ databases">
        <title>Full genome of DAOMC 229536 Phialocephala scopiformis, a fungal endophyte of spruce producing the potent anti-insectan compound rugulosin.</title>
        <authorList>
            <consortium name="DOE Joint Genome Institute"/>
            <person name="Walker A.K."/>
            <person name="Frasz S.L."/>
            <person name="Seifert K.A."/>
            <person name="Miller J.D."/>
            <person name="Mondo S.J."/>
            <person name="Labutti K."/>
            <person name="Lipzen A."/>
            <person name="Dockter R."/>
            <person name="Kennedy M."/>
            <person name="Grigoriev I.V."/>
            <person name="Spatafora J.W."/>
        </authorList>
    </citation>
    <scope>NUCLEOTIDE SEQUENCE [LARGE SCALE GENOMIC DNA]</scope>
    <source>
        <strain evidence="2 3">CBS 120377</strain>
    </source>
</reference>
<evidence type="ECO:0000313" key="2">
    <source>
        <dbReference type="EMBL" id="KUJ09840.1"/>
    </source>
</evidence>
<dbReference type="Proteomes" id="UP000070700">
    <property type="component" value="Unassembled WGS sequence"/>
</dbReference>
<evidence type="ECO:0000313" key="3">
    <source>
        <dbReference type="Proteomes" id="UP000070700"/>
    </source>
</evidence>
<dbReference type="GeneID" id="28830376"/>